<dbReference type="STRING" id="62062.ENSHHUP00000063873"/>
<dbReference type="Proteomes" id="UP000314982">
    <property type="component" value="Unassembled WGS sequence"/>
</dbReference>
<keyword evidence="2" id="KW-1185">Reference proteome</keyword>
<dbReference type="GO" id="GO:0033157">
    <property type="term" value="P:regulation of intracellular protein transport"/>
    <property type="evidence" value="ECO:0007669"/>
    <property type="project" value="TreeGrafter"/>
</dbReference>
<name>A0A4W5PNV2_9TELE</name>
<accession>A0A4W5PNV2</accession>
<reference evidence="1" key="3">
    <citation type="submission" date="2025-09" db="UniProtKB">
        <authorList>
            <consortium name="Ensembl"/>
        </authorList>
    </citation>
    <scope>IDENTIFICATION</scope>
</reference>
<dbReference type="Ensembl" id="ENSHHUT00000066035.1">
    <property type="protein sequence ID" value="ENSHHUP00000063873.1"/>
    <property type="gene ID" value="ENSHHUG00000037745.1"/>
</dbReference>
<dbReference type="GeneTree" id="ENSGT00530000063812"/>
<dbReference type="AlphaFoldDB" id="A0A4W5PNV2"/>
<reference evidence="1" key="2">
    <citation type="submission" date="2025-08" db="UniProtKB">
        <authorList>
            <consortium name="Ensembl"/>
        </authorList>
    </citation>
    <scope>IDENTIFICATION</scope>
</reference>
<protein>
    <submittedName>
        <fullName evidence="1">Uncharacterized protein</fullName>
    </submittedName>
</protein>
<evidence type="ECO:0000313" key="2">
    <source>
        <dbReference type="Proteomes" id="UP000314982"/>
    </source>
</evidence>
<proteinExistence type="predicted"/>
<dbReference type="PANTHER" id="PTHR22647:SF2">
    <property type="entry name" value="SH3 DOMAIN AND TETRATRICOPEPTIDE REPEAT-CONTAINING PROTEIN 2"/>
    <property type="match status" value="1"/>
</dbReference>
<dbReference type="PANTHER" id="PTHR22647">
    <property type="entry name" value="SH3 DOMAIN AND TETRATRICOPEPTIDE REPEATS CONTAINING PROTEIN"/>
    <property type="match status" value="1"/>
</dbReference>
<reference evidence="2" key="1">
    <citation type="submission" date="2018-06" db="EMBL/GenBank/DDBJ databases">
        <title>Genome assembly of Danube salmon.</title>
        <authorList>
            <person name="Macqueen D.J."/>
            <person name="Gundappa M.K."/>
        </authorList>
    </citation>
    <scope>NUCLEOTIDE SEQUENCE [LARGE SCALE GENOMIC DNA]</scope>
</reference>
<dbReference type="GO" id="GO:1901184">
    <property type="term" value="P:regulation of ERBB signaling pathway"/>
    <property type="evidence" value="ECO:0007669"/>
    <property type="project" value="TreeGrafter"/>
</dbReference>
<organism evidence="1 2">
    <name type="scientific">Hucho hucho</name>
    <name type="common">huchen</name>
    <dbReference type="NCBI Taxonomy" id="62062"/>
    <lineage>
        <taxon>Eukaryota</taxon>
        <taxon>Metazoa</taxon>
        <taxon>Chordata</taxon>
        <taxon>Craniata</taxon>
        <taxon>Vertebrata</taxon>
        <taxon>Euteleostomi</taxon>
        <taxon>Actinopterygii</taxon>
        <taxon>Neopterygii</taxon>
        <taxon>Teleostei</taxon>
        <taxon>Protacanthopterygii</taxon>
        <taxon>Salmoniformes</taxon>
        <taxon>Salmonidae</taxon>
        <taxon>Salmoninae</taxon>
        <taxon>Hucho</taxon>
    </lineage>
</organism>
<dbReference type="InterPro" id="IPR042772">
    <property type="entry name" value="SH3TC1/SH3TC2"/>
</dbReference>
<evidence type="ECO:0000313" key="1">
    <source>
        <dbReference type="Ensembl" id="ENSHHUP00000063873.1"/>
    </source>
</evidence>
<sequence>MFPTGEALRQEAQVLPGRAERRNTGVHTHGHSTHTCTNTYIYACTHTQTHTHNMNGLLNVLQSPSPTPLSQARVYYEEALGVSVNGFSDLPLLIALYTNLTAVYLKQKMADKLPQTLEKASALLLCLSRHTFTSLDEFELLKLVLRRSVVEGDKHLEARACYLTASLFLLLRKIDDALPFVERLQFLTVTLSAEEGRPIAPLDLNWLLSRLYHRKYMPYLALASLSLDTGQDHSLQDAFHRIELFSRNSVGYGLFVRQSHSNISKTNGILLHSIQQNGILLHS</sequence>